<dbReference type="STRING" id="180088.A0A1J8QFH2"/>
<dbReference type="PANTHER" id="PTHR11358:SF26">
    <property type="entry name" value="GUANIDINO ACID HYDROLASE, MITOCHONDRIAL"/>
    <property type="match status" value="1"/>
</dbReference>
<evidence type="ECO:0000313" key="6">
    <source>
        <dbReference type="EMBL" id="OJA12353.1"/>
    </source>
</evidence>
<dbReference type="Proteomes" id="UP000183567">
    <property type="component" value="Unassembled WGS sequence"/>
</dbReference>
<dbReference type="PROSITE" id="PS51409">
    <property type="entry name" value="ARGINASE_2"/>
    <property type="match status" value="2"/>
</dbReference>
<dbReference type="GO" id="GO:0008783">
    <property type="term" value="F:agmatinase activity"/>
    <property type="evidence" value="ECO:0007669"/>
    <property type="project" value="TreeGrafter"/>
</dbReference>
<dbReference type="AlphaFoldDB" id="A0A1J8QFH2"/>
<keyword evidence="5" id="KW-0732">Signal</keyword>
<organism evidence="6 7">
    <name type="scientific">Rhizopogon vesiculosus</name>
    <dbReference type="NCBI Taxonomy" id="180088"/>
    <lineage>
        <taxon>Eukaryota</taxon>
        <taxon>Fungi</taxon>
        <taxon>Dikarya</taxon>
        <taxon>Basidiomycota</taxon>
        <taxon>Agaricomycotina</taxon>
        <taxon>Agaricomycetes</taxon>
        <taxon>Agaricomycetidae</taxon>
        <taxon>Boletales</taxon>
        <taxon>Suillineae</taxon>
        <taxon>Rhizopogonaceae</taxon>
        <taxon>Rhizopogon</taxon>
    </lineage>
</organism>
<name>A0A1J8QFH2_9AGAM</name>
<evidence type="ECO:0000256" key="1">
    <source>
        <dbReference type="ARBA" id="ARBA00009227"/>
    </source>
</evidence>
<gene>
    <name evidence="6" type="ORF">AZE42_02793</name>
</gene>
<feature type="chain" id="PRO_5012317722" description="Agmatinase" evidence="5">
    <location>
        <begin position="19"/>
        <end position="784"/>
    </location>
</feature>
<evidence type="ECO:0000256" key="5">
    <source>
        <dbReference type="SAM" id="SignalP"/>
    </source>
</evidence>
<dbReference type="InterPro" id="IPR023696">
    <property type="entry name" value="Ureohydrolase_dom_sf"/>
</dbReference>
<evidence type="ECO:0000313" key="7">
    <source>
        <dbReference type="Proteomes" id="UP000183567"/>
    </source>
</evidence>
<keyword evidence="3 4" id="KW-0378">Hydrolase</keyword>
<dbReference type="InterPro" id="IPR006035">
    <property type="entry name" value="Ureohydrolase"/>
</dbReference>
<comment type="caution">
    <text evidence="6">The sequence shown here is derived from an EMBL/GenBank/DDBJ whole genome shotgun (WGS) entry which is preliminary data.</text>
</comment>
<feature type="signal peptide" evidence="5">
    <location>
        <begin position="1"/>
        <end position="18"/>
    </location>
</feature>
<keyword evidence="2" id="KW-0479">Metal-binding</keyword>
<sequence length="784" mass="85359">MSLKSFVQLAICSLVVFAQQTPLGNTIEQPETWLSKYGPQIDQPFSGPLSFSHLPYSRCLEDESSQFDIAVLGMPFDTGTSYRPGARFGPYAIRSGSRRQREARGYSLAWDNNPYEQGSQILDCGDVPVIPFDNVLAMDQMQVAYSTLLNRPMASSQSVWAKGAQLAKDGREHPRIVSLGGDHTIVLPILRALNKVYGPVSVIHFDAHLDTWDGYPGTVSDQSRITHGTFFYIASEEGLISNSSIHAGIRCKLVGLGDIEHDESVGFHFITSDDIDDHGVPAIVTRIRERVGDTPVYLSLDIDVIDPGLAPATGTPEAGGWTSREVKRIIRGLAGLNFVGADIVEVAPVYDHAEITGTAAADLALGLETSFDSLSNLLSYLCLFISPRVNQVGVWSQTPFLIALLQRNLPRVDDDNDDEISSSCTNSRAKYGAQTDLGYTGPLSYSHLPYTRCLDDISTTFDIAVLGMPFDTATSYRPGARFGPYAIRSGSRRQSPAGGYALNWMTNPYNHATVIDCGDVPVNPYDNALAIDQMETAYTTLLSRPVNGSASTRTAKLAHDGAEHPRILTLGGDHTIVLPILRSLHQVYGPISVIHFDAHIDTWPAGALSGDFSEQSKVTHGTFFTLAFEEGLMSNTSIHAGIRNKLHGPELIEHDEEVGFELIMADDIDDLGTDEIIKHIRQRIGNSPVYLSFDIDTIDPGQAPATGTPEPAGWTGRETKRILRGLAGLNFVGADIVEVAPAYDNADITGILAAGLADDFLTLFVTDEPPKRQVKQKRTLKDDL</sequence>
<dbReference type="Gene3D" id="3.40.800.10">
    <property type="entry name" value="Ureohydrolase domain"/>
    <property type="match status" value="2"/>
</dbReference>
<dbReference type="GO" id="GO:0046872">
    <property type="term" value="F:metal ion binding"/>
    <property type="evidence" value="ECO:0007669"/>
    <property type="project" value="UniProtKB-KW"/>
</dbReference>
<proteinExistence type="inferred from homology"/>
<dbReference type="PRINTS" id="PR00116">
    <property type="entry name" value="ARGINASE"/>
</dbReference>
<dbReference type="Pfam" id="PF00491">
    <property type="entry name" value="Arginase"/>
    <property type="match status" value="2"/>
</dbReference>
<dbReference type="SUPFAM" id="SSF52768">
    <property type="entry name" value="Arginase/deacetylase"/>
    <property type="match status" value="2"/>
</dbReference>
<evidence type="ECO:0000256" key="2">
    <source>
        <dbReference type="ARBA" id="ARBA00022723"/>
    </source>
</evidence>
<dbReference type="GO" id="GO:0033389">
    <property type="term" value="P:putrescine biosynthetic process from arginine, via agmatine"/>
    <property type="evidence" value="ECO:0007669"/>
    <property type="project" value="TreeGrafter"/>
</dbReference>
<evidence type="ECO:0000256" key="3">
    <source>
        <dbReference type="ARBA" id="ARBA00022801"/>
    </source>
</evidence>
<dbReference type="FunFam" id="3.40.800.10:FF:000014">
    <property type="entry name" value="Arginase family protein"/>
    <property type="match status" value="2"/>
</dbReference>
<accession>A0A1J8QFH2</accession>
<evidence type="ECO:0000256" key="4">
    <source>
        <dbReference type="RuleBase" id="RU003684"/>
    </source>
</evidence>
<dbReference type="EMBL" id="LVVM01004691">
    <property type="protein sequence ID" value="OJA12353.1"/>
    <property type="molecule type" value="Genomic_DNA"/>
</dbReference>
<dbReference type="PROSITE" id="PS01053">
    <property type="entry name" value="ARGINASE_1"/>
    <property type="match status" value="2"/>
</dbReference>
<reference evidence="6 7" key="1">
    <citation type="submission" date="2016-03" db="EMBL/GenBank/DDBJ databases">
        <title>Comparative genomics of the ectomycorrhizal sister species Rhizopogon vinicolor and Rhizopogon vesiculosus (Basidiomycota: Boletales) reveals a divergence of the mating type B locus.</title>
        <authorList>
            <person name="Mujic A.B."/>
            <person name="Kuo A."/>
            <person name="Tritt A."/>
            <person name="Lipzen A."/>
            <person name="Chen C."/>
            <person name="Johnson J."/>
            <person name="Sharma A."/>
            <person name="Barry K."/>
            <person name="Grigoriev I.V."/>
            <person name="Spatafora J.W."/>
        </authorList>
    </citation>
    <scope>NUCLEOTIDE SEQUENCE [LARGE SCALE GENOMIC DNA]</scope>
    <source>
        <strain evidence="6 7">AM-OR11-056</strain>
    </source>
</reference>
<keyword evidence="7" id="KW-1185">Reference proteome</keyword>
<dbReference type="InterPro" id="IPR020855">
    <property type="entry name" value="Ureohydrolase_Mn_BS"/>
</dbReference>
<evidence type="ECO:0008006" key="8">
    <source>
        <dbReference type="Google" id="ProtNLM"/>
    </source>
</evidence>
<dbReference type="OrthoDB" id="288726at2759"/>
<protein>
    <recommendedName>
        <fullName evidence="8">Agmatinase</fullName>
    </recommendedName>
</protein>
<comment type="similarity">
    <text evidence="1">Belongs to the arginase family. Agmatinase subfamily.</text>
</comment>
<dbReference type="CDD" id="cd11592">
    <property type="entry name" value="Agmatinase_PAH"/>
    <property type="match status" value="2"/>
</dbReference>
<dbReference type="PANTHER" id="PTHR11358">
    <property type="entry name" value="ARGINASE/AGMATINASE"/>
    <property type="match status" value="1"/>
</dbReference>